<dbReference type="AlphaFoldDB" id="A0A3P6TCT7"/>
<organism evidence="1 2">
    <name type="scientific">Cylicostephanus goldi</name>
    <name type="common">Nematode worm</name>
    <dbReference type="NCBI Taxonomy" id="71465"/>
    <lineage>
        <taxon>Eukaryota</taxon>
        <taxon>Metazoa</taxon>
        <taxon>Ecdysozoa</taxon>
        <taxon>Nematoda</taxon>
        <taxon>Chromadorea</taxon>
        <taxon>Rhabditida</taxon>
        <taxon>Rhabditina</taxon>
        <taxon>Rhabditomorpha</taxon>
        <taxon>Strongyloidea</taxon>
        <taxon>Strongylidae</taxon>
        <taxon>Cylicostephanus</taxon>
    </lineage>
</organism>
<evidence type="ECO:0008006" key="3">
    <source>
        <dbReference type="Google" id="ProtNLM"/>
    </source>
</evidence>
<name>A0A3P6TCT7_CYLGO</name>
<protein>
    <recommendedName>
        <fullName evidence="3">Ankyrin repeat domain-containing protein</fullName>
    </recommendedName>
</protein>
<dbReference type="OrthoDB" id="5803825at2759"/>
<sequence>MLLKRGAIVDKKADNERCPGYAPLHMVAKYGRLGRKLASKREGSRLKLK</sequence>
<evidence type="ECO:0000313" key="1">
    <source>
        <dbReference type="EMBL" id="VDK64574.1"/>
    </source>
</evidence>
<reference evidence="1 2" key="1">
    <citation type="submission" date="2018-11" db="EMBL/GenBank/DDBJ databases">
        <authorList>
            <consortium name="Pathogen Informatics"/>
        </authorList>
    </citation>
    <scope>NUCLEOTIDE SEQUENCE [LARGE SCALE GENOMIC DNA]</scope>
</reference>
<evidence type="ECO:0000313" key="2">
    <source>
        <dbReference type="Proteomes" id="UP000271889"/>
    </source>
</evidence>
<dbReference type="EMBL" id="UYRV01018343">
    <property type="protein sequence ID" value="VDK64574.1"/>
    <property type="molecule type" value="Genomic_DNA"/>
</dbReference>
<keyword evidence="2" id="KW-1185">Reference proteome</keyword>
<gene>
    <name evidence="1" type="ORF">CGOC_LOCUS5885</name>
</gene>
<proteinExistence type="predicted"/>
<accession>A0A3P6TCT7</accession>
<dbReference type="Proteomes" id="UP000271889">
    <property type="component" value="Unassembled WGS sequence"/>
</dbReference>